<keyword evidence="4" id="KW-1185">Reference proteome</keyword>
<dbReference type="Proteomes" id="UP001295794">
    <property type="component" value="Unassembled WGS sequence"/>
</dbReference>
<dbReference type="EMBL" id="CAVNYO010000412">
    <property type="protein sequence ID" value="CAK5276693.1"/>
    <property type="molecule type" value="Genomic_DNA"/>
</dbReference>
<comment type="caution">
    <text evidence="3">The sequence shown here is derived from an EMBL/GenBank/DDBJ whole genome shotgun (WGS) entry which is preliminary data.</text>
</comment>
<keyword evidence="2" id="KW-0812">Transmembrane</keyword>
<keyword evidence="2" id="KW-1133">Transmembrane helix</keyword>
<name>A0AAD2HKU5_9AGAR</name>
<feature type="region of interest" description="Disordered" evidence="1">
    <location>
        <begin position="22"/>
        <end position="71"/>
    </location>
</feature>
<gene>
    <name evidence="3" type="ORF">MYCIT1_LOCUS25164</name>
</gene>
<feature type="compositionally biased region" description="Low complexity" evidence="1">
    <location>
        <begin position="91"/>
        <end position="104"/>
    </location>
</feature>
<evidence type="ECO:0000313" key="4">
    <source>
        <dbReference type="Proteomes" id="UP001295794"/>
    </source>
</evidence>
<feature type="transmembrane region" description="Helical" evidence="2">
    <location>
        <begin position="235"/>
        <end position="255"/>
    </location>
</feature>
<evidence type="ECO:0000256" key="1">
    <source>
        <dbReference type="SAM" id="MobiDB-lite"/>
    </source>
</evidence>
<reference evidence="3" key="1">
    <citation type="submission" date="2023-11" db="EMBL/GenBank/DDBJ databases">
        <authorList>
            <person name="De Vega J J."/>
            <person name="De Vega J J."/>
        </authorList>
    </citation>
    <scope>NUCLEOTIDE SEQUENCE</scope>
</reference>
<keyword evidence="2" id="KW-0472">Membrane</keyword>
<feature type="region of interest" description="Disordered" evidence="1">
    <location>
        <begin position="87"/>
        <end position="115"/>
    </location>
</feature>
<dbReference type="PANTHER" id="PTHR37919">
    <property type="entry name" value="PROTEIN CBG05606"/>
    <property type="match status" value="1"/>
</dbReference>
<evidence type="ECO:0000313" key="3">
    <source>
        <dbReference type="EMBL" id="CAK5276693.1"/>
    </source>
</evidence>
<feature type="compositionally biased region" description="Basic and acidic residues" evidence="1">
    <location>
        <begin position="45"/>
        <end position="71"/>
    </location>
</feature>
<sequence>MAMHSGLPILSADYLARIEKPGRAPRNARATGSKGHVNDAPGRSEQVRSTESKSESARIRKQEGATFEVDGRESRRWKMRLAAGDLPVIGPPSSSSSFSQQASPHDIRNERVDPPSLRTPMAVKTHSWVSLWFLVTAPAPVDDPSTLTFEQVDLVYGVAALERGDGFTNAQTLLNVIETIMNVVYLYTAHVAGWPPAPMIGFAAATMTLSKTVLYWAQEYYCNYCAVGHNSINDLILLWIIPNGLWIVVPAFIVWRLGKDIAGQLTLAHNVAVKSASGKNK</sequence>
<proteinExistence type="predicted"/>
<organism evidence="3 4">
    <name type="scientific">Mycena citricolor</name>
    <dbReference type="NCBI Taxonomy" id="2018698"/>
    <lineage>
        <taxon>Eukaryota</taxon>
        <taxon>Fungi</taxon>
        <taxon>Dikarya</taxon>
        <taxon>Basidiomycota</taxon>
        <taxon>Agaricomycotina</taxon>
        <taxon>Agaricomycetes</taxon>
        <taxon>Agaricomycetidae</taxon>
        <taxon>Agaricales</taxon>
        <taxon>Marasmiineae</taxon>
        <taxon>Mycenaceae</taxon>
        <taxon>Mycena</taxon>
    </lineage>
</organism>
<dbReference type="AlphaFoldDB" id="A0AAD2HKU5"/>
<evidence type="ECO:0000256" key="2">
    <source>
        <dbReference type="SAM" id="Phobius"/>
    </source>
</evidence>
<dbReference type="PANTHER" id="PTHR37919:SF2">
    <property type="entry name" value="EXPERA DOMAIN-CONTAINING PROTEIN"/>
    <property type="match status" value="1"/>
</dbReference>
<accession>A0AAD2HKU5</accession>
<protein>
    <submittedName>
        <fullName evidence="3">Uncharacterized protein</fullName>
    </submittedName>
</protein>